<evidence type="ECO:0000313" key="3">
    <source>
        <dbReference type="EMBL" id="CAG8336337.1"/>
    </source>
</evidence>
<feature type="region of interest" description="Disordered" evidence="1">
    <location>
        <begin position="1"/>
        <end position="25"/>
    </location>
</feature>
<dbReference type="InterPro" id="IPR036047">
    <property type="entry name" value="F-box-like_dom_sf"/>
</dbReference>
<comment type="caution">
    <text evidence="3">The sequence shown here is derived from an EMBL/GenBank/DDBJ whole genome shotgun (WGS) entry which is preliminary data.</text>
</comment>
<evidence type="ECO:0000259" key="2">
    <source>
        <dbReference type="PROSITE" id="PS50181"/>
    </source>
</evidence>
<feature type="compositionally biased region" description="Basic and acidic residues" evidence="1">
    <location>
        <begin position="649"/>
        <end position="669"/>
    </location>
</feature>
<feature type="region of interest" description="Disordered" evidence="1">
    <location>
        <begin position="576"/>
        <end position="686"/>
    </location>
</feature>
<dbReference type="AlphaFoldDB" id="A0A9W4IN08"/>
<name>A0A9W4IN08_9EURO</name>
<accession>A0A9W4IN08</accession>
<dbReference type="Pfam" id="PF23749">
    <property type="entry name" value="DUF7165"/>
    <property type="match status" value="1"/>
</dbReference>
<evidence type="ECO:0000256" key="1">
    <source>
        <dbReference type="SAM" id="MobiDB-lite"/>
    </source>
</evidence>
<dbReference type="SUPFAM" id="SSF81383">
    <property type="entry name" value="F-box domain"/>
    <property type="match status" value="1"/>
</dbReference>
<reference evidence="3" key="1">
    <citation type="submission" date="2021-07" db="EMBL/GenBank/DDBJ databases">
        <authorList>
            <person name="Branca A.L. A."/>
        </authorList>
    </citation>
    <scope>NUCLEOTIDE SEQUENCE</scope>
</reference>
<evidence type="ECO:0000313" key="4">
    <source>
        <dbReference type="Proteomes" id="UP001152592"/>
    </source>
</evidence>
<dbReference type="Proteomes" id="UP001152592">
    <property type="component" value="Unassembled WGS sequence"/>
</dbReference>
<dbReference type="SUPFAM" id="SSF82171">
    <property type="entry name" value="DPP6 N-terminal domain-like"/>
    <property type="match status" value="1"/>
</dbReference>
<protein>
    <recommendedName>
        <fullName evidence="2">F-box domain-containing protein</fullName>
    </recommendedName>
</protein>
<organism evidence="3 4">
    <name type="scientific">Penicillium salamii</name>
    <dbReference type="NCBI Taxonomy" id="1612424"/>
    <lineage>
        <taxon>Eukaryota</taxon>
        <taxon>Fungi</taxon>
        <taxon>Dikarya</taxon>
        <taxon>Ascomycota</taxon>
        <taxon>Pezizomycotina</taxon>
        <taxon>Eurotiomycetes</taxon>
        <taxon>Eurotiomycetidae</taxon>
        <taxon>Eurotiales</taxon>
        <taxon>Aspergillaceae</taxon>
        <taxon>Penicillium</taxon>
    </lineage>
</organism>
<dbReference type="EMBL" id="CAJVPD010000111">
    <property type="protein sequence ID" value="CAG8336337.1"/>
    <property type="molecule type" value="Genomic_DNA"/>
</dbReference>
<dbReference type="InterPro" id="IPR001810">
    <property type="entry name" value="F-box_dom"/>
</dbReference>
<feature type="compositionally biased region" description="Polar residues" evidence="1">
    <location>
        <begin position="606"/>
        <end position="619"/>
    </location>
</feature>
<feature type="compositionally biased region" description="Polar residues" evidence="1">
    <location>
        <begin position="578"/>
        <end position="592"/>
    </location>
</feature>
<sequence>MEDVSLPEGRPESHSGTSGTPLGSHASVDHLPVNVIEDILYAVDANTFASLSLLNQKWKRISDSAALYAHHLSRCPSFSWAHGTIPITTEAGSLPVLKRLFIKQVRQNAFDAFLRPRQTLVRLISSSMSSSTAFPQGEVFRFSFSANGQMVLCISSSRIIILDVATDPVAVKHELKTRRRPLGATIRDDGSLLAVLSSTHRVHLYELSDDAARHVQVIALNDAPRDIAFSPTGSVLALSFDDSIEVYAVGEEALSTDRRAVRCLRADALAFSPDGSMLVGSSTEPSSSGIITITAPFYTETGTDASPEELHMRMWTTQILFPEITPGFSHACLLAGHEESDSSWVMGYDDQLASFRILKLNDTDDGIVYLASPFFPDESREMRPSMRPAIDDSGELVALGFQDSELWIYGVPERLDLTPVESPISGAQITITGTQIGGSHHCGDCPPRDNLAQLQKIIQQPKILIRGRRVTGMHGITSAHWVRTTDSISDSRRMRRRLVAVAPGGVRPQALGQEDIPIDGGRILLLDFERSTKNGDTMELDIEVGEMEPKILMEPDSSLDTEVELERRRTRLHRGDTATTTASFGHRSSATTRESRILPLRFRRNSVASPTSPTETSQGGLLDLPYDNTQPRSSDVLHRAATAAASTRGRYDPRYRNTPDRRQIPHESDADNWVPPPPPYQRETDVPLPDDLRRTLLPRPSVNAHFTDAVHQPERSQTTRVVRPASTIRQRPQSVIIQRLGTLTGPRRRGSSIGREVHYFGQEQYEAVPHPQEPSIDNISPGAHESGSRPVTAASMTQHQAAIQAPPTLMVQPAEQTSPESTMPLPYLRASALGDALGDAYFPYSVSSPNLLHIPQPYGDIHGIRDDDQDIPQRQRSFHRRASTEPTSLPPPENEEWRRRIQDWNDHTIKARGRKRRGKCILM</sequence>
<dbReference type="InterPro" id="IPR015943">
    <property type="entry name" value="WD40/YVTN_repeat-like_dom_sf"/>
</dbReference>
<feature type="domain" description="F-box" evidence="2">
    <location>
        <begin position="25"/>
        <end position="71"/>
    </location>
</feature>
<gene>
    <name evidence="3" type="ORF">PSALAMII_LOCUS2689</name>
</gene>
<proteinExistence type="predicted"/>
<feature type="region of interest" description="Disordered" evidence="1">
    <location>
        <begin position="875"/>
        <end position="895"/>
    </location>
</feature>
<dbReference type="PROSITE" id="PS50181">
    <property type="entry name" value="FBOX"/>
    <property type="match status" value="1"/>
</dbReference>
<dbReference type="InterPro" id="IPR055589">
    <property type="entry name" value="DUF7165"/>
</dbReference>
<dbReference type="Gene3D" id="2.130.10.10">
    <property type="entry name" value="YVTN repeat-like/Quinoprotein amine dehydrogenase"/>
    <property type="match status" value="1"/>
</dbReference>
<dbReference type="OrthoDB" id="2019572at2759"/>